<evidence type="ECO:0000313" key="9">
    <source>
        <dbReference type="EMBL" id="ADP36180.1"/>
    </source>
</evidence>
<proteinExistence type="predicted"/>
<keyword evidence="3" id="KW-0805">Transcription regulation</keyword>
<dbReference type="PATRIC" id="fig|702459.3.peg.1154"/>
<evidence type="ECO:0000256" key="7">
    <source>
        <dbReference type="SAM" id="MobiDB-lite"/>
    </source>
</evidence>
<dbReference type="SUPFAM" id="SSF46894">
    <property type="entry name" value="C-terminal effector domain of the bipartite response regulators"/>
    <property type="match status" value="1"/>
</dbReference>
<evidence type="ECO:0000313" key="10">
    <source>
        <dbReference type="Proteomes" id="UP000002312"/>
    </source>
</evidence>
<dbReference type="GO" id="GO:0000976">
    <property type="term" value="F:transcription cis-regulatory region binding"/>
    <property type="evidence" value="ECO:0007669"/>
    <property type="project" value="TreeGrafter"/>
</dbReference>
<dbReference type="GO" id="GO:0000156">
    <property type="term" value="F:phosphorelay response regulator activity"/>
    <property type="evidence" value="ECO:0007669"/>
    <property type="project" value="TreeGrafter"/>
</dbReference>
<evidence type="ECO:0000256" key="6">
    <source>
        <dbReference type="PROSITE-ProRule" id="PRU01091"/>
    </source>
</evidence>
<protein>
    <submittedName>
        <fullName evidence="9">Putative two-component response regulator</fullName>
    </submittedName>
</protein>
<dbReference type="KEGG" id="bbp:BBPR_1116"/>
<dbReference type="InterPro" id="IPR036388">
    <property type="entry name" value="WH-like_DNA-bd_sf"/>
</dbReference>
<dbReference type="eggNOG" id="COG0745">
    <property type="taxonomic scope" value="Bacteria"/>
</dbReference>
<evidence type="ECO:0000256" key="5">
    <source>
        <dbReference type="ARBA" id="ARBA00023163"/>
    </source>
</evidence>
<evidence type="ECO:0000256" key="3">
    <source>
        <dbReference type="ARBA" id="ARBA00023015"/>
    </source>
</evidence>
<keyword evidence="4 6" id="KW-0238">DNA-binding</keyword>
<evidence type="ECO:0000259" key="8">
    <source>
        <dbReference type="PROSITE" id="PS51755"/>
    </source>
</evidence>
<sequence>MDILFVTSDPALASAVKGTLESARHTVSAASDVDSLAGAWPHGTPMDLVIIDDLSAHDLLDETRRSLSRLMDGKAGDGTGTAVRPRTLLLSTPPRTPKANPDDTPQVRRQTPLPTIRKTGRAKADGQAARPTAPPSSLDGASSVPPIHADETIVKPFSDAELLSYVHALESGGAADETTLIHGDLMLDTRNRQAFYRSGKQPLALSAREYTTLETLIRANGEFLSFDELLEKVCGTGIFEQRDIMDGTLYSLTRKMRRMGFFITQRGHRYRIR</sequence>
<keyword evidence="2" id="KW-0902">Two-component regulatory system</keyword>
<dbReference type="CDD" id="cd00383">
    <property type="entry name" value="trans_reg_C"/>
    <property type="match status" value="1"/>
</dbReference>
<reference evidence="9 10" key="1">
    <citation type="journal article" date="2010" name="Proc. Natl. Acad. Sci. U.S.A.">
        <title>Genome analysis of Bifidobacterium bifidum PRL2010 reveals metabolic pathways for host-derived glycan foraging.</title>
        <authorList>
            <person name="Turroni F."/>
            <person name="Bottacini F."/>
            <person name="Foroni E."/>
            <person name="Mulder I."/>
            <person name="Kim J.H."/>
            <person name="Zomer A."/>
            <person name="Sanchez B."/>
            <person name="Bidossi A."/>
            <person name="Ferrarini A."/>
            <person name="Giubellini V."/>
            <person name="Delledonne M."/>
            <person name="Henrissat B."/>
            <person name="Coutinho P."/>
            <person name="Oggioni M."/>
            <person name="Fitzgerald G.F."/>
            <person name="Mills D."/>
            <person name="Margolles A."/>
            <person name="Kelly D."/>
            <person name="van Sinderen D."/>
            <person name="Ventura M."/>
        </authorList>
    </citation>
    <scope>NUCLEOTIDE SEQUENCE [LARGE SCALE GENOMIC DNA]</scope>
    <source>
        <strain evidence="9 10">PRL2010</strain>
    </source>
</reference>
<dbReference type="RefSeq" id="WP_013389997.1">
    <property type="nucleotide sequence ID" value="NC_014638.1"/>
</dbReference>
<dbReference type="HOGENOM" id="CLU_1018047_0_0_11"/>
<evidence type="ECO:0000256" key="1">
    <source>
        <dbReference type="ARBA" id="ARBA00022553"/>
    </source>
</evidence>
<gene>
    <name evidence="9" type="ordered locus">BBPR_1116</name>
</gene>
<evidence type="ECO:0000256" key="4">
    <source>
        <dbReference type="ARBA" id="ARBA00023125"/>
    </source>
</evidence>
<dbReference type="InterPro" id="IPR016032">
    <property type="entry name" value="Sig_transdc_resp-reg_C-effctor"/>
</dbReference>
<feature type="domain" description="OmpR/PhoB-type" evidence="8">
    <location>
        <begin position="177"/>
        <end position="273"/>
    </location>
</feature>
<dbReference type="PROSITE" id="PS51755">
    <property type="entry name" value="OMPR_PHOB"/>
    <property type="match status" value="1"/>
</dbReference>
<dbReference type="Pfam" id="PF00486">
    <property type="entry name" value="Trans_reg_C"/>
    <property type="match status" value="1"/>
</dbReference>
<keyword evidence="1" id="KW-0597">Phosphoprotein</keyword>
<dbReference type="SMART" id="SM00862">
    <property type="entry name" value="Trans_reg_C"/>
    <property type="match status" value="1"/>
</dbReference>
<dbReference type="InterPro" id="IPR001867">
    <property type="entry name" value="OmpR/PhoB-type_DNA-bd"/>
</dbReference>
<feature type="region of interest" description="Disordered" evidence="7">
    <location>
        <begin position="70"/>
        <end position="144"/>
    </location>
</feature>
<dbReference type="InterPro" id="IPR039420">
    <property type="entry name" value="WalR-like"/>
</dbReference>
<dbReference type="Proteomes" id="UP000002312">
    <property type="component" value="Chromosome"/>
</dbReference>
<dbReference type="GO" id="GO:0006355">
    <property type="term" value="P:regulation of DNA-templated transcription"/>
    <property type="evidence" value="ECO:0007669"/>
    <property type="project" value="InterPro"/>
</dbReference>
<dbReference type="Gene3D" id="1.10.10.10">
    <property type="entry name" value="Winged helix-like DNA-binding domain superfamily/Winged helix DNA-binding domain"/>
    <property type="match status" value="1"/>
</dbReference>
<evidence type="ECO:0000256" key="2">
    <source>
        <dbReference type="ARBA" id="ARBA00023012"/>
    </source>
</evidence>
<dbReference type="PANTHER" id="PTHR48111:SF1">
    <property type="entry name" value="TWO-COMPONENT RESPONSE REGULATOR ORR33"/>
    <property type="match status" value="1"/>
</dbReference>
<dbReference type="GO" id="GO:0032993">
    <property type="term" value="C:protein-DNA complex"/>
    <property type="evidence" value="ECO:0007669"/>
    <property type="project" value="TreeGrafter"/>
</dbReference>
<organism evidence="9 10">
    <name type="scientific">Bifidobacterium bifidum (strain PRL2010)</name>
    <dbReference type="NCBI Taxonomy" id="702459"/>
    <lineage>
        <taxon>Bacteria</taxon>
        <taxon>Bacillati</taxon>
        <taxon>Actinomycetota</taxon>
        <taxon>Actinomycetes</taxon>
        <taxon>Bifidobacteriales</taxon>
        <taxon>Bifidobacteriaceae</taxon>
        <taxon>Bifidobacterium</taxon>
    </lineage>
</organism>
<dbReference type="OrthoDB" id="3232427at2"/>
<accession>A0A0H3ED44</accession>
<dbReference type="PANTHER" id="PTHR48111">
    <property type="entry name" value="REGULATOR OF RPOS"/>
    <property type="match status" value="1"/>
</dbReference>
<dbReference type="AlphaFoldDB" id="A0A0H3ED44"/>
<keyword evidence="5" id="KW-0804">Transcription</keyword>
<feature type="DNA-binding region" description="OmpR/PhoB-type" evidence="6">
    <location>
        <begin position="177"/>
        <end position="273"/>
    </location>
</feature>
<dbReference type="EMBL" id="CP001840">
    <property type="protein sequence ID" value="ADP36180.1"/>
    <property type="molecule type" value="Genomic_DNA"/>
</dbReference>
<name>A0A0H3ED44_BIFBP</name>
<dbReference type="GO" id="GO:0005829">
    <property type="term" value="C:cytosol"/>
    <property type="evidence" value="ECO:0007669"/>
    <property type="project" value="TreeGrafter"/>
</dbReference>